<proteinExistence type="predicted"/>
<evidence type="ECO:0000259" key="3">
    <source>
        <dbReference type="Pfam" id="PF06054"/>
    </source>
</evidence>
<evidence type="ECO:0000256" key="1">
    <source>
        <dbReference type="SAM" id="Coils"/>
    </source>
</evidence>
<feature type="coiled-coil region" evidence="1">
    <location>
        <begin position="190"/>
        <end position="220"/>
    </location>
</feature>
<dbReference type="InterPro" id="IPR010330">
    <property type="entry name" value="CoiA_nuc"/>
</dbReference>
<evidence type="ECO:0000313" key="5">
    <source>
        <dbReference type="Proteomes" id="UP000030760"/>
    </source>
</evidence>
<dbReference type="Proteomes" id="UP000030760">
    <property type="component" value="Unassembled WGS sequence"/>
</dbReference>
<dbReference type="AlphaFoldDB" id="M3FYD0"/>
<evidence type="ECO:0000313" key="4">
    <source>
        <dbReference type="EMBL" id="EMF57244.1"/>
    </source>
</evidence>
<protein>
    <submittedName>
        <fullName evidence="4">Competence CoiA family protein</fullName>
    </submittedName>
</protein>
<accession>M3FYD0</accession>
<name>M3FYD0_9ACTN</name>
<dbReference type="EMBL" id="KB405057">
    <property type="protein sequence ID" value="EMF57244.1"/>
    <property type="molecule type" value="Genomic_DNA"/>
</dbReference>
<feature type="compositionally biased region" description="Pro residues" evidence="2">
    <location>
        <begin position="349"/>
        <end position="363"/>
    </location>
</feature>
<dbReference type="Pfam" id="PF06054">
    <property type="entry name" value="CoiA_nuc"/>
    <property type="match status" value="1"/>
</dbReference>
<gene>
    <name evidence="4" type="ORF">SBD_1406</name>
</gene>
<organism evidence="4 5">
    <name type="scientific">Streptomyces bottropensis ATCC 25435</name>
    <dbReference type="NCBI Taxonomy" id="1054862"/>
    <lineage>
        <taxon>Bacteria</taxon>
        <taxon>Bacillati</taxon>
        <taxon>Actinomycetota</taxon>
        <taxon>Actinomycetes</taxon>
        <taxon>Kitasatosporales</taxon>
        <taxon>Streptomycetaceae</taxon>
        <taxon>Streptomyces</taxon>
    </lineage>
</organism>
<keyword evidence="1" id="KW-0175">Coiled coil</keyword>
<sequence>MHAKRSPSGLRFFAHAPGAPECALAGETLAHHLLKLELAAAARDAGAHAELEVRGPEGAWRADVLASDPAEAWQVALEAQLSPITPDDIVARTERMQADGVPSVWISDRYRPRWFGRVPSVRVKAVDGGGLAVVEGLAKFSGGQWEMGPQVPLAEFLRWVFTARVVSHLRRAPVRSPLQARRSVWTAPQYAQQEAAHLEAEERRKRLEQEEKRRLREEEQIRWEQLQDHRREDRKRTTERGDHEAAIQALLERQVALEKPAFEFVRRETGVHPFIEDDAVVEFAMGVPVYIGMAPYAVICPVASRVPAVRNRLAALVVFVASEKERRRIAAQARPGQRIEVLKGGPAAVPSPRPPTGQAPLPCPDGIEGTSIPPTATPPG</sequence>
<reference evidence="5" key="1">
    <citation type="journal article" date="2013" name="Genome Announc.">
        <title>Draft Genome Sequence of Streptomyces bottropensis ATCC 25435, a Bottromycin-Producing Actinomycete.</title>
        <authorList>
            <person name="Zhang H."/>
            <person name="Zhou W."/>
            <person name="Zhuang Y."/>
            <person name="Liang X."/>
            <person name="Liu T."/>
        </authorList>
    </citation>
    <scope>NUCLEOTIDE SEQUENCE [LARGE SCALE GENOMIC DNA]</scope>
    <source>
        <strain evidence="5">ATCC 25435</strain>
    </source>
</reference>
<feature type="domain" description="Competence protein CoiA nuclease-like" evidence="3">
    <location>
        <begin position="27"/>
        <end position="109"/>
    </location>
</feature>
<feature type="region of interest" description="Disordered" evidence="2">
    <location>
        <begin position="341"/>
        <end position="380"/>
    </location>
</feature>
<evidence type="ECO:0000256" key="2">
    <source>
        <dbReference type="SAM" id="MobiDB-lite"/>
    </source>
</evidence>